<evidence type="ECO:0000313" key="1">
    <source>
        <dbReference type="EMBL" id="MBD2187053.1"/>
    </source>
</evidence>
<dbReference type="Proteomes" id="UP000642094">
    <property type="component" value="Unassembled WGS sequence"/>
</dbReference>
<accession>A0ABR7ZSV1</accession>
<keyword evidence="2" id="KW-1185">Reference proteome</keyword>
<evidence type="ECO:0000313" key="2">
    <source>
        <dbReference type="Proteomes" id="UP000642094"/>
    </source>
</evidence>
<sequence length="59" mass="7088">MTQANLQQVRTLRQQIIAETSHGFADWNLVQKLLDELIIHHRQYKHFTKQENQNAVLYK</sequence>
<proteinExistence type="predicted"/>
<reference evidence="1 2" key="1">
    <citation type="journal article" date="2020" name="ISME J.">
        <title>Comparative genomics reveals insights into cyanobacterial evolution and habitat adaptation.</title>
        <authorList>
            <person name="Chen M.Y."/>
            <person name="Teng W.K."/>
            <person name="Zhao L."/>
            <person name="Hu C.X."/>
            <person name="Zhou Y.K."/>
            <person name="Han B.P."/>
            <person name="Song L.R."/>
            <person name="Shu W.S."/>
        </authorList>
    </citation>
    <scope>NUCLEOTIDE SEQUENCE [LARGE SCALE GENOMIC DNA]</scope>
    <source>
        <strain evidence="1 2">FACHB-723</strain>
    </source>
</reference>
<organism evidence="1 2">
    <name type="scientific">Pseudanabaena mucicola FACHB-723</name>
    <dbReference type="NCBI Taxonomy" id="2692860"/>
    <lineage>
        <taxon>Bacteria</taxon>
        <taxon>Bacillati</taxon>
        <taxon>Cyanobacteriota</taxon>
        <taxon>Cyanophyceae</taxon>
        <taxon>Pseudanabaenales</taxon>
        <taxon>Pseudanabaenaceae</taxon>
        <taxon>Pseudanabaena</taxon>
    </lineage>
</organism>
<dbReference type="RefSeq" id="WP_190401923.1">
    <property type="nucleotide sequence ID" value="NZ_JACJQB010000002.1"/>
</dbReference>
<name>A0ABR7ZSV1_9CYAN</name>
<protein>
    <submittedName>
        <fullName evidence="1">Uncharacterized protein</fullName>
    </submittedName>
</protein>
<comment type="caution">
    <text evidence="1">The sequence shown here is derived from an EMBL/GenBank/DDBJ whole genome shotgun (WGS) entry which is preliminary data.</text>
</comment>
<gene>
    <name evidence="1" type="ORF">H6F41_02705</name>
</gene>
<dbReference type="EMBL" id="JACJQB010000002">
    <property type="protein sequence ID" value="MBD2187053.1"/>
    <property type="molecule type" value="Genomic_DNA"/>
</dbReference>